<dbReference type="InterPro" id="IPR015943">
    <property type="entry name" value="WD40/YVTN_repeat-like_dom_sf"/>
</dbReference>
<accession>A0A0D3J7U3</accession>
<dbReference type="AlphaFoldDB" id="A0A0D3J7U3"/>
<dbReference type="STRING" id="2903.R1CA86"/>
<keyword evidence="6" id="KW-1185">Reference proteome</keyword>
<feature type="compositionally biased region" description="Polar residues" evidence="4">
    <location>
        <begin position="30"/>
        <end position="39"/>
    </location>
</feature>
<name>A0A0D3J7U3_EMIH1</name>
<feature type="compositionally biased region" description="Low complexity" evidence="4">
    <location>
        <begin position="62"/>
        <end position="80"/>
    </location>
</feature>
<feature type="region of interest" description="Disordered" evidence="4">
    <location>
        <begin position="1"/>
        <end position="80"/>
    </location>
</feature>
<evidence type="ECO:0000256" key="3">
    <source>
        <dbReference type="PROSITE-ProRule" id="PRU00221"/>
    </source>
</evidence>
<dbReference type="RefSeq" id="XP_005772007.1">
    <property type="nucleotide sequence ID" value="XM_005771950.1"/>
</dbReference>
<evidence type="ECO:0000313" key="5">
    <source>
        <dbReference type="EnsemblProtists" id="EOD19578"/>
    </source>
</evidence>
<evidence type="ECO:0000256" key="1">
    <source>
        <dbReference type="ARBA" id="ARBA00022574"/>
    </source>
</evidence>
<dbReference type="InterPro" id="IPR036322">
    <property type="entry name" value="WD40_repeat_dom_sf"/>
</dbReference>
<dbReference type="HOGENOM" id="CLU_702905_0_0_1"/>
<dbReference type="InterPro" id="IPR001680">
    <property type="entry name" value="WD40_rpt"/>
</dbReference>
<dbReference type="PANTHER" id="PTHR22847:SF637">
    <property type="entry name" value="WD REPEAT DOMAIN 5B"/>
    <property type="match status" value="1"/>
</dbReference>
<keyword evidence="1 3" id="KW-0853">WD repeat</keyword>
<dbReference type="Gene3D" id="2.130.10.10">
    <property type="entry name" value="YVTN repeat-like/Quinoprotein amine dehydrogenase"/>
    <property type="match status" value="2"/>
</dbReference>
<dbReference type="SUPFAM" id="SSF50978">
    <property type="entry name" value="WD40 repeat-like"/>
    <property type="match status" value="1"/>
</dbReference>
<feature type="repeat" description="WD" evidence="3">
    <location>
        <begin position="161"/>
        <end position="194"/>
    </location>
</feature>
<dbReference type="InterPro" id="IPR019775">
    <property type="entry name" value="WD40_repeat_CS"/>
</dbReference>
<proteinExistence type="predicted"/>
<evidence type="ECO:0000313" key="6">
    <source>
        <dbReference type="Proteomes" id="UP000013827"/>
    </source>
</evidence>
<keyword evidence="2" id="KW-0677">Repeat</keyword>
<dbReference type="Pfam" id="PF00400">
    <property type="entry name" value="WD40"/>
    <property type="match status" value="1"/>
</dbReference>
<dbReference type="Proteomes" id="UP000013827">
    <property type="component" value="Unassembled WGS sequence"/>
</dbReference>
<dbReference type="PROSITE" id="PS00678">
    <property type="entry name" value="WD_REPEATS_1"/>
    <property type="match status" value="1"/>
</dbReference>
<reference evidence="5" key="2">
    <citation type="submission" date="2024-10" db="UniProtKB">
        <authorList>
            <consortium name="EnsemblProtists"/>
        </authorList>
    </citation>
    <scope>IDENTIFICATION</scope>
</reference>
<sequence>MPSLKQTTLSFDRRPSSATPPAKRPRPDPAQTNGASSRASAPAQCSAAKLPPLLPPPPPPVATAAPAAEPQAASGALAAGEAAEVREERLRNIEENQRILASLGLAEPLSAVQQVALPERVYSADYAQRGQLLAAAGGGGMVTVLGMPGQAGGECAELLSFKGHKGWVGNVQFAGDQRLLSAANDGQLVLWDLSKARGGRPRLISQLEPQSGGIFAMHEAGGRVLTASKDGTVALSMLADDCLRPGASWDELHSGVIKSVCWRDGNVFASAGRGGNLRVVDPRAGDPSAGLLLSAGYDLQIKLWDARAPSRPLHTLQGHVAPRVARQKGIFQPQFCAGGRYVVASGEGSEALSLYSAESGATLSRGRIGCTASTLSCVSVLLWPNSATAAAAA</sequence>
<dbReference type="PROSITE" id="PS50082">
    <property type="entry name" value="WD_REPEATS_2"/>
    <property type="match status" value="1"/>
</dbReference>
<protein>
    <submittedName>
        <fullName evidence="5">Uncharacterized protein</fullName>
    </submittedName>
</protein>
<evidence type="ECO:0000256" key="4">
    <source>
        <dbReference type="SAM" id="MobiDB-lite"/>
    </source>
</evidence>
<dbReference type="EnsemblProtists" id="EOD19578">
    <property type="protein sequence ID" value="EOD19578"/>
    <property type="gene ID" value="EMIHUDRAFT_209194"/>
</dbReference>
<evidence type="ECO:0000256" key="2">
    <source>
        <dbReference type="ARBA" id="ARBA00022737"/>
    </source>
</evidence>
<dbReference type="KEGG" id="ehx:EMIHUDRAFT_209194"/>
<dbReference type="SMART" id="SM00320">
    <property type="entry name" value="WD40"/>
    <property type="match status" value="5"/>
</dbReference>
<dbReference type="GO" id="GO:1990234">
    <property type="term" value="C:transferase complex"/>
    <property type="evidence" value="ECO:0007669"/>
    <property type="project" value="UniProtKB-ARBA"/>
</dbReference>
<reference evidence="6" key="1">
    <citation type="journal article" date="2013" name="Nature">
        <title>Pan genome of the phytoplankton Emiliania underpins its global distribution.</title>
        <authorList>
            <person name="Read B.A."/>
            <person name="Kegel J."/>
            <person name="Klute M.J."/>
            <person name="Kuo A."/>
            <person name="Lefebvre S.C."/>
            <person name="Maumus F."/>
            <person name="Mayer C."/>
            <person name="Miller J."/>
            <person name="Monier A."/>
            <person name="Salamov A."/>
            <person name="Young J."/>
            <person name="Aguilar M."/>
            <person name="Claverie J.M."/>
            <person name="Frickenhaus S."/>
            <person name="Gonzalez K."/>
            <person name="Herman E.K."/>
            <person name="Lin Y.C."/>
            <person name="Napier J."/>
            <person name="Ogata H."/>
            <person name="Sarno A.F."/>
            <person name="Shmutz J."/>
            <person name="Schroeder D."/>
            <person name="de Vargas C."/>
            <person name="Verret F."/>
            <person name="von Dassow P."/>
            <person name="Valentin K."/>
            <person name="Van de Peer Y."/>
            <person name="Wheeler G."/>
            <person name="Dacks J.B."/>
            <person name="Delwiche C.F."/>
            <person name="Dyhrman S.T."/>
            <person name="Glockner G."/>
            <person name="John U."/>
            <person name="Richards T."/>
            <person name="Worden A.Z."/>
            <person name="Zhang X."/>
            <person name="Grigoriev I.V."/>
            <person name="Allen A.E."/>
            <person name="Bidle K."/>
            <person name="Borodovsky M."/>
            <person name="Bowler C."/>
            <person name="Brownlee C."/>
            <person name="Cock J.M."/>
            <person name="Elias M."/>
            <person name="Gladyshev V.N."/>
            <person name="Groth M."/>
            <person name="Guda C."/>
            <person name="Hadaegh A."/>
            <person name="Iglesias-Rodriguez M.D."/>
            <person name="Jenkins J."/>
            <person name="Jones B.M."/>
            <person name="Lawson T."/>
            <person name="Leese F."/>
            <person name="Lindquist E."/>
            <person name="Lobanov A."/>
            <person name="Lomsadze A."/>
            <person name="Malik S.B."/>
            <person name="Marsh M.E."/>
            <person name="Mackinder L."/>
            <person name="Mock T."/>
            <person name="Mueller-Roeber B."/>
            <person name="Pagarete A."/>
            <person name="Parker M."/>
            <person name="Probert I."/>
            <person name="Quesneville H."/>
            <person name="Raines C."/>
            <person name="Rensing S.A."/>
            <person name="Riano-Pachon D.M."/>
            <person name="Richier S."/>
            <person name="Rokitta S."/>
            <person name="Shiraiwa Y."/>
            <person name="Soanes D.M."/>
            <person name="van der Giezen M."/>
            <person name="Wahlund T.M."/>
            <person name="Williams B."/>
            <person name="Wilson W."/>
            <person name="Wolfe G."/>
            <person name="Wurch L.L."/>
        </authorList>
    </citation>
    <scope>NUCLEOTIDE SEQUENCE</scope>
</reference>
<dbReference type="PaxDb" id="2903-EOD19578"/>
<organism evidence="5 6">
    <name type="scientific">Emiliania huxleyi (strain CCMP1516)</name>
    <dbReference type="NCBI Taxonomy" id="280463"/>
    <lineage>
        <taxon>Eukaryota</taxon>
        <taxon>Haptista</taxon>
        <taxon>Haptophyta</taxon>
        <taxon>Prymnesiophyceae</taxon>
        <taxon>Isochrysidales</taxon>
        <taxon>Noelaerhabdaceae</taxon>
        <taxon>Emiliania</taxon>
    </lineage>
</organism>
<feature type="compositionally biased region" description="Pro residues" evidence="4">
    <location>
        <begin position="52"/>
        <end position="61"/>
    </location>
</feature>
<dbReference type="GeneID" id="17265079"/>
<dbReference type="eggNOG" id="ENOG502S57D">
    <property type="taxonomic scope" value="Eukaryota"/>
</dbReference>
<dbReference type="PROSITE" id="PS50294">
    <property type="entry name" value="WD_REPEATS_REGION"/>
    <property type="match status" value="1"/>
</dbReference>
<dbReference type="PANTHER" id="PTHR22847">
    <property type="entry name" value="WD40 REPEAT PROTEIN"/>
    <property type="match status" value="1"/>
</dbReference>
<feature type="compositionally biased region" description="Polar residues" evidence="4">
    <location>
        <begin position="1"/>
        <end position="10"/>
    </location>
</feature>